<reference evidence="1" key="2">
    <citation type="submission" date="2013-05" db="EMBL/GenBank/DDBJ databases">
        <authorList>
            <person name="Carter J.-M."/>
            <person name="Baker S.C."/>
            <person name="Pink R."/>
            <person name="Carter D.R.F."/>
            <person name="Collins A."/>
            <person name="Tomlin J."/>
            <person name="Gibbs M."/>
            <person name="Breuker C.J."/>
        </authorList>
    </citation>
    <scope>NUCLEOTIDE SEQUENCE</scope>
    <source>
        <tissue evidence="1">Ovary</tissue>
    </source>
</reference>
<feature type="non-terminal residue" evidence="1">
    <location>
        <position position="1"/>
    </location>
</feature>
<sequence length="67" mass="7695">GKLEARVSEAKWSVRWFGDRSPGEVEHSRLLTLCEGLEAHHAARMRHRKSRKLNTLLENAIQEAMAE</sequence>
<name>S4P0L8_9NEOP</name>
<accession>S4P0L8</accession>
<feature type="non-terminal residue" evidence="1">
    <location>
        <position position="67"/>
    </location>
</feature>
<reference evidence="1" key="1">
    <citation type="journal article" date="2013" name="BMC Genomics">
        <title>Unscrambling butterfly oogenesis.</title>
        <authorList>
            <person name="Carter J.M."/>
            <person name="Baker S.C."/>
            <person name="Pink R."/>
            <person name="Carter D.R."/>
            <person name="Collins A."/>
            <person name="Tomlin J."/>
            <person name="Gibbs M."/>
            <person name="Breuker C.J."/>
        </authorList>
    </citation>
    <scope>NUCLEOTIDE SEQUENCE</scope>
    <source>
        <tissue evidence="1">Ovary</tissue>
    </source>
</reference>
<dbReference type="SUPFAM" id="SSF63748">
    <property type="entry name" value="Tudor/PWWP/MBT"/>
    <property type="match status" value="1"/>
</dbReference>
<dbReference type="GO" id="GO:0005634">
    <property type="term" value="C:nucleus"/>
    <property type="evidence" value="ECO:0007669"/>
    <property type="project" value="TreeGrafter"/>
</dbReference>
<dbReference type="PANTHER" id="PTHR16112">
    <property type="entry name" value="METHYL-CPG BINDING PROTEIN, DROSOPHILA"/>
    <property type="match status" value="1"/>
</dbReference>
<dbReference type="AlphaFoldDB" id="S4P0L8"/>
<protein>
    <submittedName>
        <fullName evidence="1">Methyl-CpG-binding domain protein 5</fullName>
    </submittedName>
</protein>
<dbReference type="GO" id="GO:0003682">
    <property type="term" value="F:chromatin binding"/>
    <property type="evidence" value="ECO:0007669"/>
    <property type="project" value="TreeGrafter"/>
</dbReference>
<dbReference type="GO" id="GO:0010369">
    <property type="term" value="C:chromocenter"/>
    <property type="evidence" value="ECO:0007669"/>
    <property type="project" value="TreeGrafter"/>
</dbReference>
<organism evidence="1">
    <name type="scientific">Pararge aegeria</name>
    <name type="common">speckled wood butterfly</name>
    <dbReference type="NCBI Taxonomy" id="116150"/>
    <lineage>
        <taxon>Eukaryota</taxon>
        <taxon>Metazoa</taxon>
        <taxon>Ecdysozoa</taxon>
        <taxon>Arthropoda</taxon>
        <taxon>Hexapoda</taxon>
        <taxon>Insecta</taxon>
        <taxon>Pterygota</taxon>
        <taxon>Neoptera</taxon>
        <taxon>Endopterygota</taxon>
        <taxon>Lepidoptera</taxon>
        <taxon>Glossata</taxon>
        <taxon>Ditrysia</taxon>
        <taxon>Papilionoidea</taxon>
        <taxon>Nymphalidae</taxon>
        <taxon>Satyrinae</taxon>
        <taxon>Satyrini</taxon>
        <taxon>Parargina</taxon>
        <taxon>Pararge</taxon>
    </lineage>
</organism>
<dbReference type="PANTHER" id="PTHR16112:SF16">
    <property type="entry name" value="SIX-BANDED, ISOFORM H"/>
    <property type="match status" value="1"/>
</dbReference>
<evidence type="ECO:0000313" key="1">
    <source>
        <dbReference type="EMBL" id="JAA81703.1"/>
    </source>
</evidence>
<proteinExistence type="predicted"/>
<dbReference type="Gene3D" id="2.30.30.140">
    <property type="match status" value="1"/>
</dbReference>
<dbReference type="EMBL" id="GAIX01010857">
    <property type="protein sequence ID" value="JAA81703.1"/>
    <property type="molecule type" value="Transcribed_RNA"/>
</dbReference>